<protein>
    <submittedName>
        <fullName evidence="1">Uncharacterized protein</fullName>
    </submittedName>
</protein>
<evidence type="ECO:0000313" key="1">
    <source>
        <dbReference type="EMBL" id="SVE09223.1"/>
    </source>
</evidence>
<dbReference type="AlphaFoldDB" id="A0A383ANP8"/>
<sequence length="110" mass="11568">MPIEQEDSPMKNSTSARRYFLAAFSALGLSGMMPASLLAQQKIPLRRIPGTNESLPIIGLGSSKPVSQIADTGVGPISEVLRTLVAQGGRGLKANPSLLKTKQAAPYGCF</sequence>
<accession>A0A383ANP8</accession>
<proteinExistence type="predicted"/>
<dbReference type="EMBL" id="UINC01193548">
    <property type="protein sequence ID" value="SVE09223.1"/>
    <property type="molecule type" value="Genomic_DNA"/>
</dbReference>
<reference evidence="1" key="1">
    <citation type="submission" date="2018-05" db="EMBL/GenBank/DDBJ databases">
        <authorList>
            <person name="Lanie J.A."/>
            <person name="Ng W.-L."/>
            <person name="Kazmierczak K.M."/>
            <person name="Andrzejewski T.M."/>
            <person name="Davidsen T.M."/>
            <person name="Wayne K.J."/>
            <person name="Tettelin H."/>
            <person name="Glass J.I."/>
            <person name="Rusch D."/>
            <person name="Podicherti R."/>
            <person name="Tsui H.-C.T."/>
            <person name="Winkler M.E."/>
        </authorList>
    </citation>
    <scope>NUCLEOTIDE SEQUENCE</scope>
</reference>
<organism evidence="1">
    <name type="scientific">marine metagenome</name>
    <dbReference type="NCBI Taxonomy" id="408172"/>
    <lineage>
        <taxon>unclassified sequences</taxon>
        <taxon>metagenomes</taxon>
        <taxon>ecological metagenomes</taxon>
    </lineage>
</organism>
<name>A0A383ANP8_9ZZZZ</name>
<gene>
    <name evidence="1" type="ORF">METZ01_LOCUS462077</name>
</gene>